<organism evidence="2 3">
    <name type="scientific">Diploptera punctata</name>
    <name type="common">Pacific beetle cockroach</name>
    <dbReference type="NCBI Taxonomy" id="6984"/>
    <lineage>
        <taxon>Eukaryota</taxon>
        <taxon>Metazoa</taxon>
        <taxon>Ecdysozoa</taxon>
        <taxon>Arthropoda</taxon>
        <taxon>Hexapoda</taxon>
        <taxon>Insecta</taxon>
        <taxon>Pterygota</taxon>
        <taxon>Neoptera</taxon>
        <taxon>Polyneoptera</taxon>
        <taxon>Dictyoptera</taxon>
        <taxon>Blattodea</taxon>
        <taxon>Blaberoidea</taxon>
        <taxon>Blaberidae</taxon>
        <taxon>Diplopterinae</taxon>
        <taxon>Diploptera</taxon>
    </lineage>
</organism>
<feature type="compositionally biased region" description="Gly residues" evidence="1">
    <location>
        <begin position="1"/>
        <end position="18"/>
    </location>
</feature>
<accession>A0AAD8AJF3</accession>
<protein>
    <submittedName>
        <fullName evidence="2">Uncharacterized protein</fullName>
    </submittedName>
</protein>
<dbReference type="EMBL" id="JASPKZ010001029">
    <property type="protein sequence ID" value="KAJ9598808.1"/>
    <property type="molecule type" value="Genomic_DNA"/>
</dbReference>
<comment type="caution">
    <text evidence="2">The sequence shown here is derived from an EMBL/GenBank/DDBJ whole genome shotgun (WGS) entry which is preliminary data.</text>
</comment>
<keyword evidence="3" id="KW-1185">Reference proteome</keyword>
<dbReference type="Proteomes" id="UP001233999">
    <property type="component" value="Unassembled WGS sequence"/>
</dbReference>
<gene>
    <name evidence="2" type="ORF">L9F63_026658</name>
</gene>
<proteinExistence type="predicted"/>
<feature type="region of interest" description="Disordered" evidence="1">
    <location>
        <begin position="1"/>
        <end position="73"/>
    </location>
</feature>
<evidence type="ECO:0000313" key="3">
    <source>
        <dbReference type="Proteomes" id="UP001233999"/>
    </source>
</evidence>
<dbReference type="AlphaFoldDB" id="A0AAD8AJF3"/>
<name>A0AAD8AJF3_DIPPU</name>
<evidence type="ECO:0000256" key="1">
    <source>
        <dbReference type="SAM" id="MobiDB-lite"/>
    </source>
</evidence>
<feature type="compositionally biased region" description="Polar residues" evidence="1">
    <location>
        <begin position="38"/>
        <end position="51"/>
    </location>
</feature>
<sequence>MSSSKDGGGGRGVGGGHQPTGTGPRRWASEEPVLQPPETGQQTRTSPSSDSGKAWRSADQTSQQQPQPPQHRK</sequence>
<evidence type="ECO:0000313" key="2">
    <source>
        <dbReference type="EMBL" id="KAJ9598808.1"/>
    </source>
</evidence>
<reference evidence="2" key="1">
    <citation type="journal article" date="2023" name="IScience">
        <title>Live-bearing cockroach genome reveals convergent evolutionary mechanisms linked to viviparity in insects and beyond.</title>
        <authorList>
            <person name="Fouks B."/>
            <person name="Harrison M.C."/>
            <person name="Mikhailova A.A."/>
            <person name="Marchal E."/>
            <person name="English S."/>
            <person name="Carruthers M."/>
            <person name="Jennings E.C."/>
            <person name="Chiamaka E.L."/>
            <person name="Frigard R.A."/>
            <person name="Pippel M."/>
            <person name="Attardo G.M."/>
            <person name="Benoit J.B."/>
            <person name="Bornberg-Bauer E."/>
            <person name="Tobe S.S."/>
        </authorList>
    </citation>
    <scope>NUCLEOTIDE SEQUENCE</scope>
    <source>
        <strain evidence="2">Stay&amp;Tobe</strain>
    </source>
</reference>
<reference evidence="2" key="2">
    <citation type="submission" date="2023-05" db="EMBL/GenBank/DDBJ databases">
        <authorList>
            <person name="Fouks B."/>
        </authorList>
    </citation>
    <scope>NUCLEOTIDE SEQUENCE</scope>
    <source>
        <strain evidence="2">Stay&amp;Tobe</strain>
        <tissue evidence="2">Testes</tissue>
    </source>
</reference>